<dbReference type="InterPro" id="IPR052050">
    <property type="entry name" value="SecEffector_AnkRepeat"/>
</dbReference>
<dbReference type="SUPFAM" id="SSF140860">
    <property type="entry name" value="Pseudo ankyrin repeat-like"/>
    <property type="match status" value="1"/>
</dbReference>
<proteinExistence type="predicted"/>
<sequence>MSPFTASNTRLDILRTFDFIASLLCKCLCYEDKFSLLVSAYDLGLEELIRYLEYEDETSVFPRDLVLEVAAAHGCVYALHRLLRPTDLRAFPGLEDSTKKYSPRVWTELTRVMQWLNLYRPAVYSGEAMIHAAIRGDMEAVEWLHSTSAYDIETALSVAVKHGNFDVVEWLVAHQSTALHRLKDHKGGPKKQVEVVVGTNHALFQQRLFHWVVRLGGLTTRWFGLRRRVDGIETFTVREFVDRWRATLTHSAAVMDPLCFAVSLGETELAKSIYEDESLRPDHSEAIAVAAQRGDVDLMDWLRNACDYTIPPHTLDVATCEGHANVVEWLENSGGTPIDIPRVLDMASQHGRLSLVQRMCERIPTWKFQVPRTMVLADPKLSARFRDVLDWLHDEDKLVEDANVLSLAVECGANRVVKARVDAKTVEWHRARYFLRTASQKGQLAVMQSLLEARPDGQPLDSNCLRNPFLDALTSGHRDVAEFILTNYPEQCSARGHHLLSLVCHGRMDMAKMIYDPDDLVNIYAWESQVKESFALFQPRYRLRYLLLVDNIHVKHQLTHDSGRREFVQWCLSDRLFRDTEYRFVAQWAVQIGDLDLVREIIALGVDPEIGYKDVDANNREVLGSVTTHTKASDIVCTILRQSPSLIGKDVVEWAAKHRRMKVLECIEELIAEGPKSLVNRLVLGDRRIMLHSAIVAACEHGHVEVLEWARHSCGSLLENRRHKTSPSGAAPATDKTVKEGAEETGVTSEKLVIHSVDPWRRAARTAEEFGHLHVLKWLDAQGMDSDRGVRGYDPFANGAYRHGHLAVVIWLWEKHMANLKVPVGEKSSRAFKRGLRHAIEYGHTDLTAWMIETAASIPLLALDADLLMAAEKAARKHGVHKSREVD</sequence>
<dbReference type="Pfam" id="PF13637">
    <property type="entry name" value="Ank_4"/>
    <property type="match status" value="1"/>
</dbReference>
<keyword evidence="2" id="KW-1185">Reference proteome</keyword>
<accession>A0A8K1CBH8</accession>
<reference evidence="1" key="1">
    <citation type="submission" date="2019-03" db="EMBL/GenBank/DDBJ databases">
        <title>Long read genome sequence of the mycoparasitic Pythium oligandrum ATCC 38472 isolated from sugarbeet rhizosphere.</title>
        <authorList>
            <person name="Gaulin E."/>
        </authorList>
    </citation>
    <scope>NUCLEOTIDE SEQUENCE</scope>
    <source>
        <strain evidence="1">ATCC 38472_TT</strain>
    </source>
</reference>
<organism evidence="1 2">
    <name type="scientific">Pythium oligandrum</name>
    <name type="common">Mycoparasitic fungus</name>
    <dbReference type="NCBI Taxonomy" id="41045"/>
    <lineage>
        <taxon>Eukaryota</taxon>
        <taxon>Sar</taxon>
        <taxon>Stramenopiles</taxon>
        <taxon>Oomycota</taxon>
        <taxon>Peronosporomycetes</taxon>
        <taxon>Pythiales</taxon>
        <taxon>Pythiaceae</taxon>
        <taxon>Pythium</taxon>
    </lineage>
</organism>
<dbReference type="Gene3D" id="1.25.40.20">
    <property type="entry name" value="Ankyrin repeat-containing domain"/>
    <property type="match status" value="3"/>
</dbReference>
<evidence type="ECO:0000313" key="2">
    <source>
        <dbReference type="Proteomes" id="UP000794436"/>
    </source>
</evidence>
<dbReference type="EMBL" id="SPLM01000108">
    <property type="protein sequence ID" value="TMW60070.1"/>
    <property type="molecule type" value="Genomic_DNA"/>
</dbReference>
<protein>
    <recommendedName>
        <fullName evidence="3">Ankyrin repeat protein</fullName>
    </recommendedName>
</protein>
<evidence type="ECO:0000313" key="1">
    <source>
        <dbReference type="EMBL" id="TMW60070.1"/>
    </source>
</evidence>
<dbReference type="InterPro" id="IPR036770">
    <property type="entry name" value="Ankyrin_rpt-contain_sf"/>
</dbReference>
<name>A0A8K1CBH8_PYTOL</name>
<dbReference type="Proteomes" id="UP000794436">
    <property type="component" value="Unassembled WGS sequence"/>
</dbReference>
<evidence type="ECO:0008006" key="3">
    <source>
        <dbReference type="Google" id="ProtNLM"/>
    </source>
</evidence>
<dbReference type="SUPFAM" id="SSF48403">
    <property type="entry name" value="Ankyrin repeat"/>
    <property type="match status" value="2"/>
</dbReference>
<dbReference type="InterPro" id="IPR002110">
    <property type="entry name" value="Ankyrin_rpt"/>
</dbReference>
<dbReference type="PANTHER" id="PTHR46586:SF3">
    <property type="entry name" value="ANKYRIN REPEAT-CONTAINING PROTEIN"/>
    <property type="match status" value="1"/>
</dbReference>
<dbReference type="PANTHER" id="PTHR46586">
    <property type="entry name" value="ANKYRIN REPEAT-CONTAINING PROTEIN"/>
    <property type="match status" value="1"/>
</dbReference>
<dbReference type="OrthoDB" id="183992at2759"/>
<dbReference type="AlphaFoldDB" id="A0A8K1CBH8"/>
<comment type="caution">
    <text evidence="1">The sequence shown here is derived from an EMBL/GenBank/DDBJ whole genome shotgun (WGS) entry which is preliminary data.</text>
</comment>
<dbReference type="SMART" id="SM00248">
    <property type="entry name" value="ANK"/>
    <property type="match status" value="7"/>
</dbReference>
<gene>
    <name evidence="1" type="ORF">Poli38472_000112</name>
</gene>